<feature type="region of interest" description="Disordered" evidence="7">
    <location>
        <begin position="68"/>
        <end position="191"/>
    </location>
</feature>
<dbReference type="PROSITE" id="PS50082">
    <property type="entry name" value="WD_REPEATS_2"/>
    <property type="match status" value="1"/>
</dbReference>
<evidence type="ECO:0000256" key="1">
    <source>
        <dbReference type="ARBA" id="ARBA00004496"/>
    </source>
</evidence>
<comment type="caution">
    <text evidence="8">The sequence shown here is derived from an EMBL/GenBank/DDBJ whole genome shotgun (WGS) entry which is preliminary data.</text>
</comment>
<feature type="region of interest" description="Disordered" evidence="7">
    <location>
        <begin position="17"/>
        <end position="52"/>
    </location>
</feature>
<dbReference type="InterPro" id="IPR050687">
    <property type="entry name" value="Dynein_IC"/>
</dbReference>
<evidence type="ECO:0000256" key="7">
    <source>
        <dbReference type="SAM" id="MobiDB-lite"/>
    </source>
</evidence>
<protein>
    <submittedName>
        <fullName evidence="8">Uncharacterized protein</fullName>
    </submittedName>
</protein>
<evidence type="ECO:0000313" key="9">
    <source>
        <dbReference type="Proteomes" id="UP000009131"/>
    </source>
</evidence>
<dbReference type="OMA" id="MHDRPEY"/>
<name>G7E4J0_MIXOS</name>
<dbReference type="SUPFAM" id="SSF50978">
    <property type="entry name" value="WD40 repeat-like"/>
    <property type="match status" value="1"/>
</dbReference>
<dbReference type="InParanoid" id="G7E4J0"/>
<dbReference type="GO" id="GO:0005868">
    <property type="term" value="C:cytoplasmic dynein complex"/>
    <property type="evidence" value="ECO:0007669"/>
    <property type="project" value="TreeGrafter"/>
</dbReference>
<feature type="compositionally biased region" description="Low complexity" evidence="7">
    <location>
        <begin position="137"/>
        <end position="146"/>
    </location>
</feature>
<feature type="compositionally biased region" description="Polar residues" evidence="7">
    <location>
        <begin position="29"/>
        <end position="41"/>
    </location>
</feature>
<dbReference type="InterPro" id="IPR015943">
    <property type="entry name" value="WD40/YVTN_repeat-like_dom_sf"/>
</dbReference>
<dbReference type="InterPro" id="IPR036322">
    <property type="entry name" value="WD40_repeat_dom_sf"/>
</dbReference>
<accession>G7E4J0</accession>
<dbReference type="FunFam" id="2.130.10.10:FF:001070">
    <property type="entry name" value="Dynein intermediate chain, cytosolic"/>
    <property type="match status" value="1"/>
</dbReference>
<gene>
    <name evidence="8" type="primary">Mo04429</name>
    <name evidence="8" type="ORF">E5Q_04429</name>
</gene>
<organism evidence="8 9">
    <name type="scientific">Mixia osmundae (strain CBS 9802 / IAM 14324 / JCM 22182 / KY 12970)</name>
    <dbReference type="NCBI Taxonomy" id="764103"/>
    <lineage>
        <taxon>Eukaryota</taxon>
        <taxon>Fungi</taxon>
        <taxon>Dikarya</taxon>
        <taxon>Basidiomycota</taxon>
        <taxon>Pucciniomycotina</taxon>
        <taxon>Mixiomycetes</taxon>
        <taxon>Mixiales</taxon>
        <taxon>Mixiaceae</taxon>
        <taxon>Mixia</taxon>
    </lineage>
</organism>
<feature type="compositionally biased region" description="Polar residues" evidence="7">
    <location>
        <begin position="182"/>
        <end position="191"/>
    </location>
</feature>
<evidence type="ECO:0000256" key="5">
    <source>
        <dbReference type="PROSITE-ProRule" id="PRU00221"/>
    </source>
</evidence>
<dbReference type="GO" id="GO:0045503">
    <property type="term" value="F:dynein light chain binding"/>
    <property type="evidence" value="ECO:0007669"/>
    <property type="project" value="TreeGrafter"/>
</dbReference>
<dbReference type="STRING" id="764103.G7E4J0"/>
<dbReference type="HOGENOM" id="CLU_012999_2_0_1"/>
<dbReference type="EMBL" id="BABT02000134">
    <property type="protein sequence ID" value="GAA97750.1"/>
    <property type="molecule type" value="Genomic_DNA"/>
</dbReference>
<feature type="compositionally biased region" description="Basic and acidic residues" evidence="7">
    <location>
        <begin position="17"/>
        <end position="28"/>
    </location>
</feature>
<dbReference type="OrthoDB" id="366230at2759"/>
<dbReference type="Pfam" id="PF00400">
    <property type="entry name" value="WD40"/>
    <property type="match status" value="3"/>
</dbReference>
<dbReference type="AlphaFoldDB" id="G7E4J0"/>
<evidence type="ECO:0000256" key="2">
    <source>
        <dbReference type="ARBA" id="ARBA00022490"/>
    </source>
</evidence>
<keyword evidence="9" id="KW-1185">Reference proteome</keyword>
<dbReference type="GO" id="GO:0010970">
    <property type="term" value="P:transport along microtubule"/>
    <property type="evidence" value="ECO:0007669"/>
    <property type="project" value="TreeGrafter"/>
</dbReference>
<dbReference type="FunCoup" id="G7E4J0">
    <property type="interactions" value="80"/>
</dbReference>
<reference evidence="8 9" key="2">
    <citation type="journal article" date="2012" name="Open Biol.">
        <title>Characteristics of nucleosomes and linker DNA regions on the genome of the basidiomycete Mixia osmundae revealed by mono- and dinucleosome mapping.</title>
        <authorList>
            <person name="Nishida H."/>
            <person name="Kondo S."/>
            <person name="Matsumoto T."/>
            <person name="Suzuki Y."/>
            <person name="Yoshikawa H."/>
            <person name="Taylor T.D."/>
            <person name="Sugiyama J."/>
        </authorList>
    </citation>
    <scope>NUCLEOTIDE SEQUENCE [LARGE SCALE GENOMIC DNA]</scope>
    <source>
        <strain evidence="9">CBS 9802 / IAM 14324 / JCM 22182 / KY 12970</strain>
    </source>
</reference>
<feature type="compositionally biased region" description="Low complexity" evidence="7">
    <location>
        <begin position="96"/>
        <end position="118"/>
    </location>
</feature>
<proteinExistence type="predicted"/>
<dbReference type="GO" id="GO:0045504">
    <property type="term" value="F:dynein heavy chain binding"/>
    <property type="evidence" value="ECO:0007669"/>
    <property type="project" value="TreeGrafter"/>
</dbReference>
<keyword evidence="6" id="KW-0175">Coiled coil</keyword>
<comment type="subcellular location">
    <subcellularLocation>
        <location evidence="1">Cytoplasm</location>
    </subcellularLocation>
</comment>
<dbReference type="CDD" id="cd22249">
    <property type="entry name" value="UDM1_RNF168_RNF169-like"/>
    <property type="match status" value="1"/>
</dbReference>
<dbReference type="InterPro" id="IPR001680">
    <property type="entry name" value="WD40_rpt"/>
</dbReference>
<feature type="compositionally biased region" description="Low complexity" evidence="7">
    <location>
        <begin position="68"/>
        <end position="81"/>
    </location>
</feature>
<feature type="repeat" description="WD" evidence="5">
    <location>
        <begin position="504"/>
        <end position="551"/>
    </location>
</feature>
<keyword evidence="4" id="KW-0677">Repeat</keyword>
<dbReference type="PANTHER" id="PTHR12442:SF22">
    <property type="entry name" value="CYTOPLASMIC DYNEIN 1 INTERMEDIATE CHAIN-RELATED"/>
    <property type="match status" value="1"/>
</dbReference>
<dbReference type="Gene3D" id="2.130.10.10">
    <property type="entry name" value="YVTN repeat-like/Quinoprotein amine dehydrogenase"/>
    <property type="match status" value="2"/>
</dbReference>
<sequence>MDARRKAEIEAKRAKLAELRKAREDRKSQLSQERSASTSDTPPDRPGSSVAARAQLDDLVSTLLADAGAASRPSSASGSEAQASLSGSGTLPPKPASRLPAPAPAPAHAAPPAEAPAASDALNAVQPKYVQPLEQVAPTEPARAPSPARPPPKPRILQYEKGVQTSIATSTSDDEQEGDLPSRTNAGSSTIDEAAVRASIRQEYEAERARLDAQIAEERRQLEQDRRKERLQGLPKEDLEKLFSSGQLGAFLESSSKVVQRAMNDTYDYMSDYSFGGSAAQDGDGPEARGVKLSCIFADERWTAHRSVTSIDWSRRYPELLVASYNKDAVKPSEPEGLACVWNQHLVARPEYVFHANSDLLSVRFAPFHPNLVVGGSYTGQILVWDTRARHLPVLKSPLSAAGHTHPVYSLQMIGTQNANNLVSASTDGTVCAWTLDMLARPQETLELVNPAHAKTNEVSITDFAFPANEAALFFVGTEEGSIFAANRYARAGAKAGLVQSEVYRGHSGPVTSIDFHPSTGPVDFGDLFLSSGADWTAKLWRAKTSSSSAAPKPTRPGVSAGIAGPDTISPLLSFEESDDYIMDARWHPHHPALFGTVNASGSFDLWNLNSDVESPLISTHVEHAKPFGLNKLAWDRKDGKKVALGTAGGQVIVYDLGKQLVTPADEDYDHLRRTLAEAARMS</sequence>
<keyword evidence="2" id="KW-0963">Cytoplasm</keyword>
<feature type="coiled-coil region" evidence="6">
    <location>
        <begin position="201"/>
        <end position="228"/>
    </location>
</feature>
<dbReference type="PROSITE" id="PS50294">
    <property type="entry name" value="WD_REPEATS_REGION"/>
    <property type="match status" value="1"/>
</dbReference>
<dbReference type="PANTHER" id="PTHR12442">
    <property type="entry name" value="DYNEIN INTERMEDIATE CHAIN"/>
    <property type="match status" value="1"/>
</dbReference>
<evidence type="ECO:0000256" key="3">
    <source>
        <dbReference type="ARBA" id="ARBA00022574"/>
    </source>
</evidence>
<keyword evidence="3 5" id="KW-0853">WD repeat</keyword>
<evidence type="ECO:0000313" key="8">
    <source>
        <dbReference type="EMBL" id="GAA97750.1"/>
    </source>
</evidence>
<evidence type="ECO:0000256" key="4">
    <source>
        <dbReference type="ARBA" id="ARBA00022737"/>
    </source>
</evidence>
<dbReference type="RefSeq" id="XP_014564795.1">
    <property type="nucleotide sequence ID" value="XM_014709309.1"/>
</dbReference>
<evidence type="ECO:0000256" key="6">
    <source>
        <dbReference type="SAM" id="Coils"/>
    </source>
</evidence>
<reference evidence="8 9" key="1">
    <citation type="journal article" date="2011" name="J. Gen. Appl. Microbiol.">
        <title>Draft genome sequencing of the enigmatic basidiomycete Mixia osmundae.</title>
        <authorList>
            <person name="Nishida H."/>
            <person name="Nagatsuka Y."/>
            <person name="Sugiyama J."/>
        </authorList>
    </citation>
    <scope>NUCLEOTIDE SEQUENCE [LARGE SCALE GENOMIC DNA]</scope>
    <source>
        <strain evidence="9">CBS 9802 / IAM 14324 / JCM 22182 / KY 12970</strain>
    </source>
</reference>
<dbReference type="GO" id="GO:0005737">
    <property type="term" value="C:cytoplasm"/>
    <property type="evidence" value="ECO:0007669"/>
    <property type="project" value="UniProtKB-SubCell"/>
</dbReference>
<dbReference type="SMART" id="SM00320">
    <property type="entry name" value="WD40"/>
    <property type="match status" value="6"/>
</dbReference>
<dbReference type="eggNOG" id="KOG1587">
    <property type="taxonomic scope" value="Eukaryota"/>
</dbReference>
<dbReference type="Proteomes" id="UP000009131">
    <property type="component" value="Unassembled WGS sequence"/>
</dbReference>